<evidence type="ECO:0000313" key="3">
    <source>
        <dbReference type="Proteomes" id="UP000293638"/>
    </source>
</evidence>
<comment type="caution">
    <text evidence="2">The sequence shown here is derived from an EMBL/GenBank/DDBJ whole genome shotgun (WGS) entry which is preliminary data.</text>
</comment>
<proteinExistence type="predicted"/>
<dbReference type="AlphaFoldDB" id="A0A4V2F4S5"/>
<protein>
    <submittedName>
        <fullName evidence="2">Uncharacterized protein</fullName>
    </submittedName>
</protein>
<name>A0A4V2F4S5_9ACTN</name>
<keyword evidence="3" id="KW-1185">Reference proteome</keyword>
<evidence type="ECO:0000313" key="2">
    <source>
        <dbReference type="EMBL" id="RZS90339.1"/>
    </source>
</evidence>
<gene>
    <name evidence="2" type="ORF">EV189_2124</name>
</gene>
<reference evidence="2 3" key="1">
    <citation type="submission" date="2019-02" db="EMBL/GenBank/DDBJ databases">
        <title>Genomic Encyclopedia of Type Strains, Phase IV (KMG-IV): sequencing the most valuable type-strain genomes for metagenomic binning, comparative biology and taxonomic classification.</title>
        <authorList>
            <person name="Goeker M."/>
        </authorList>
    </citation>
    <scope>NUCLEOTIDE SEQUENCE [LARGE SCALE GENOMIC DNA]</scope>
    <source>
        <strain evidence="2 3">DSM 45622</strain>
    </source>
</reference>
<feature type="compositionally biased region" description="Basic and acidic residues" evidence="1">
    <location>
        <begin position="15"/>
        <end position="24"/>
    </location>
</feature>
<evidence type="ECO:0000256" key="1">
    <source>
        <dbReference type="SAM" id="MobiDB-lite"/>
    </source>
</evidence>
<feature type="region of interest" description="Disordered" evidence="1">
    <location>
        <begin position="1"/>
        <end position="41"/>
    </location>
</feature>
<accession>A0A4V2F4S5</accession>
<organism evidence="2 3">
    <name type="scientific">Motilibacter rhizosphaerae</name>
    <dbReference type="NCBI Taxonomy" id="598652"/>
    <lineage>
        <taxon>Bacteria</taxon>
        <taxon>Bacillati</taxon>
        <taxon>Actinomycetota</taxon>
        <taxon>Actinomycetes</taxon>
        <taxon>Motilibacterales</taxon>
        <taxon>Motilibacteraceae</taxon>
        <taxon>Motilibacter</taxon>
    </lineage>
</organism>
<dbReference type="EMBL" id="SGXD01000002">
    <property type="protein sequence ID" value="RZS90339.1"/>
    <property type="molecule type" value="Genomic_DNA"/>
</dbReference>
<dbReference type="Proteomes" id="UP000293638">
    <property type="component" value="Unassembled WGS sequence"/>
</dbReference>
<sequence length="41" mass="4305">MVALALAPVGCQRHGASDPRDGGRLHRHLSVKTDASPEVAK</sequence>